<name>A0A6H0RXA3_9MYCO</name>
<keyword evidence="2" id="KW-0614">Plasmid</keyword>
<evidence type="ECO:0000256" key="1">
    <source>
        <dbReference type="SAM" id="MobiDB-lite"/>
    </source>
</evidence>
<sequence length="316" mass="34545">MHRWRGRPVGDERSETTTPHDRGGCRCLICAGGATDTVEPRKRRTVATVERYGHQCTTVGASQPDGLAPPYGFTSGMWHSYRQPELAIYGIGGHEVMTHTLNTVADRTVALGRQAEHDDRFSGVLNMPGVAVGGYWLMLAQVHPSWLGSQFGISLEFNAGNQVDFLQVVWPDAEGRYPGEPGFDEALADRQPLLWLPVHEHPPSVWLTAEVRGVIPSGLRRDLADSMASWEARPLQPDATATALARLARSVGSTLNWIYDMERGRGDVIPPDVVYALAKAFVAWDQRSPAESDGALGERLHHAGRVALDLGGTEPQ</sequence>
<dbReference type="Proteomes" id="UP000501849">
    <property type="component" value="Plasmid unnamed2"/>
</dbReference>
<evidence type="ECO:0000313" key="2">
    <source>
        <dbReference type="EMBL" id="QIV79902.1"/>
    </source>
</evidence>
<geneLocation type="plasmid" evidence="2 3">
    <name>unnamed2</name>
</geneLocation>
<gene>
    <name evidence="2" type="ORF">EXE63_02535</name>
</gene>
<dbReference type="KEGG" id="mfre:EXE63_02535"/>
<organism evidence="2 3">
    <name type="scientific">Mycolicibacterium frederiksbergense</name>
    <dbReference type="NCBI Taxonomy" id="117567"/>
    <lineage>
        <taxon>Bacteria</taxon>
        <taxon>Bacillati</taxon>
        <taxon>Actinomycetota</taxon>
        <taxon>Actinomycetes</taxon>
        <taxon>Mycobacteriales</taxon>
        <taxon>Mycobacteriaceae</taxon>
        <taxon>Mycolicibacterium</taxon>
    </lineage>
</organism>
<dbReference type="Pfam" id="PF14081">
    <property type="entry name" value="DUF4262"/>
    <property type="match status" value="1"/>
</dbReference>
<feature type="region of interest" description="Disordered" evidence="1">
    <location>
        <begin position="1"/>
        <end position="20"/>
    </location>
</feature>
<accession>A0A6H0RXA3</accession>
<evidence type="ECO:0000313" key="3">
    <source>
        <dbReference type="Proteomes" id="UP000501849"/>
    </source>
</evidence>
<feature type="compositionally biased region" description="Basic and acidic residues" evidence="1">
    <location>
        <begin position="8"/>
        <end position="20"/>
    </location>
</feature>
<proteinExistence type="predicted"/>
<dbReference type="AlphaFoldDB" id="A0A6H0RXA3"/>
<keyword evidence="3" id="KW-1185">Reference proteome</keyword>
<dbReference type="InterPro" id="IPR025358">
    <property type="entry name" value="DUF4262"/>
</dbReference>
<reference evidence="2 3" key="1">
    <citation type="submission" date="2019-04" db="EMBL/GenBank/DDBJ databases">
        <title>Draft, Whole-Genome Sequence of the Anthracene-degrading Mycobacterium frederiksbergense LB501T, Isolated from a Polycyclic Aromatic Hydrocarbon (PAH)-Contaminated Soil.</title>
        <authorList>
            <person name="Augelletti F."/>
        </authorList>
    </citation>
    <scope>NUCLEOTIDE SEQUENCE [LARGE SCALE GENOMIC DNA]</scope>
    <source>
        <strain evidence="2 3">LB 501T</strain>
        <plasmid evidence="2 3">unnamed2</plasmid>
    </source>
</reference>
<protein>
    <submittedName>
        <fullName evidence="2">DUF4262 domain-containing protein</fullName>
    </submittedName>
</protein>
<dbReference type="EMBL" id="CP038798">
    <property type="protein sequence ID" value="QIV79902.1"/>
    <property type="molecule type" value="Genomic_DNA"/>
</dbReference>